<keyword evidence="8" id="KW-0539">Nucleus</keyword>
<dbReference type="GO" id="GO:0016363">
    <property type="term" value="C:nuclear matrix"/>
    <property type="evidence" value="ECO:0007669"/>
    <property type="project" value="UniProtKB-SubCell"/>
</dbReference>
<keyword evidence="7 14" id="KW-0175">Coiled coil</keyword>
<dbReference type="SMART" id="SM01391">
    <property type="entry name" value="Filament"/>
    <property type="match status" value="1"/>
</dbReference>
<evidence type="ECO:0000256" key="11">
    <source>
        <dbReference type="ARBA" id="ARBA00042886"/>
    </source>
</evidence>
<dbReference type="EMBL" id="KB320859">
    <property type="protein sequence ID" value="ELW61725.1"/>
    <property type="molecule type" value="Genomic_DNA"/>
</dbReference>
<dbReference type="InterPro" id="IPR003054">
    <property type="entry name" value="Keratin_II"/>
</dbReference>
<evidence type="ECO:0000256" key="12">
    <source>
        <dbReference type="ARBA" id="ARBA00042964"/>
    </source>
</evidence>
<evidence type="ECO:0000256" key="3">
    <source>
        <dbReference type="ARBA" id="ARBA00004642"/>
    </source>
</evidence>
<dbReference type="Gene3D" id="1.20.5.170">
    <property type="match status" value="1"/>
</dbReference>
<evidence type="ECO:0000256" key="2">
    <source>
        <dbReference type="ARBA" id="ARBA00004496"/>
    </source>
</evidence>
<dbReference type="InParanoid" id="L9KFP7"/>
<evidence type="ECO:0000256" key="7">
    <source>
        <dbReference type="ARBA" id="ARBA00023054"/>
    </source>
</evidence>
<evidence type="ECO:0000313" key="17">
    <source>
        <dbReference type="EMBL" id="ELW61725.1"/>
    </source>
</evidence>
<comment type="function">
    <text evidence="9">Together with KRT19, helps to link the contractile apparatus to dystrophin at the costameres of striated muscle.</text>
</comment>
<evidence type="ECO:0000256" key="6">
    <source>
        <dbReference type="ARBA" id="ARBA00022754"/>
    </source>
</evidence>
<dbReference type="PROSITE" id="PS51842">
    <property type="entry name" value="IF_ROD_2"/>
    <property type="match status" value="1"/>
</dbReference>
<protein>
    <recommendedName>
        <fullName evidence="10">Keratin, type II cytoskeletal 8</fullName>
    </recommendedName>
    <alternativeName>
        <fullName evidence="12">Cytokeratin-8</fullName>
    </alternativeName>
    <alternativeName>
        <fullName evidence="11">Keratin-8</fullName>
    </alternativeName>
    <alternativeName>
        <fullName evidence="13">Type-II keratin Kb8</fullName>
    </alternativeName>
</protein>
<accession>L9KFP7</accession>
<dbReference type="SUPFAM" id="SSF64593">
    <property type="entry name" value="Intermediate filament protein, coiled coil region"/>
    <property type="match status" value="1"/>
</dbReference>
<dbReference type="PANTHER" id="PTHR45616:SF26">
    <property type="entry name" value="KERATIN, TYPE II CYTOSKELETAL 8"/>
    <property type="match status" value="1"/>
</dbReference>
<dbReference type="PANTHER" id="PTHR45616">
    <property type="entry name" value="GATA-TYPE DOMAIN-CONTAINING PROTEIN"/>
    <property type="match status" value="1"/>
</dbReference>
<evidence type="ECO:0000256" key="5">
    <source>
        <dbReference type="ARBA" id="ARBA00022744"/>
    </source>
</evidence>
<dbReference type="GO" id="GO:0005737">
    <property type="term" value="C:cytoplasm"/>
    <property type="evidence" value="ECO:0007669"/>
    <property type="project" value="UniProtKB-SubCell"/>
</dbReference>
<evidence type="ECO:0000313" key="18">
    <source>
        <dbReference type="Proteomes" id="UP000011518"/>
    </source>
</evidence>
<reference evidence="18" key="1">
    <citation type="submission" date="2012-07" db="EMBL/GenBank/DDBJ databases">
        <title>Genome of the Chinese tree shrew, a rising model animal genetically related to primates.</title>
        <authorList>
            <person name="Zhang G."/>
            <person name="Fan Y."/>
            <person name="Yao Y."/>
            <person name="Huang Z."/>
        </authorList>
    </citation>
    <scope>NUCLEOTIDE SEQUENCE [LARGE SCALE GENOMIC DNA]</scope>
</reference>
<evidence type="ECO:0000256" key="9">
    <source>
        <dbReference type="ARBA" id="ARBA00037766"/>
    </source>
</evidence>
<dbReference type="GO" id="GO:0045095">
    <property type="term" value="C:keratin filament"/>
    <property type="evidence" value="ECO:0007669"/>
    <property type="project" value="InterPro"/>
</dbReference>
<feature type="domain" description="IF rod" evidence="16">
    <location>
        <begin position="1"/>
        <end position="315"/>
    </location>
</feature>
<evidence type="ECO:0000256" key="14">
    <source>
        <dbReference type="SAM" id="Coils"/>
    </source>
</evidence>
<evidence type="ECO:0000256" key="15">
    <source>
        <dbReference type="SAM" id="SignalP"/>
    </source>
</evidence>
<evidence type="ECO:0000256" key="1">
    <source>
        <dbReference type="ARBA" id="ARBA00004109"/>
    </source>
</evidence>
<comment type="subcellular location">
    <subcellularLocation>
        <location evidence="2">Cytoplasm</location>
    </subcellularLocation>
    <subcellularLocation>
        <location evidence="1">Nucleus matrix</location>
    </subcellularLocation>
    <subcellularLocation>
        <location evidence="3">Nucleus</location>
        <location evidence="3">Nucleoplasm</location>
    </subcellularLocation>
</comment>
<feature type="signal peptide" evidence="15">
    <location>
        <begin position="1"/>
        <end position="15"/>
    </location>
</feature>
<dbReference type="GO" id="GO:0005654">
    <property type="term" value="C:nucleoplasm"/>
    <property type="evidence" value="ECO:0007669"/>
    <property type="project" value="UniProtKB-SubCell"/>
</dbReference>
<evidence type="ECO:0000256" key="4">
    <source>
        <dbReference type="ARBA" id="ARBA00022490"/>
    </source>
</evidence>
<dbReference type="InterPro" id="IPR039008">
    <property type="entry name" value="IF_rod_dom"/>
</dbReference>
<dbReference type="Pfam" id="PF00038">
    <property type="entry name" value="Filament"/>
    <property type="match status" value="1"/>
</dbReference>
<keyword evidence="15" id="KW-0732">Signal</keyword>
<feature type="chain" id="PRO_5013152959" description="Keratin, type II cytoskeletal 8" evidence="15">
    <location>
        <begin position="16"/>
        <end position="315"/>
    </location>
</feature>
<gene>
    <name evidence="17" type="ORF">TREES_T100005519</name>
</gene>
<organism evidence="17 18">
    <name type="scientific">Tupaia chinensis</name>
    <name type="common">Chinese tree shrew</name>
    <name type="synonym">Tupaia belangeri chinensis</name>
    <dbReference type="NCBI Taxonomy" id="246437"/>
    <lineage>
        <taxon>Eukaryota</taxon>
        <taxon>Metazoa</taxon>
        <taxon>Chordata</taxon>
        <taxon>Craniata</taxon>
        <taxon>Vertebrata</taxon>
        <taxon>Euteleostomi</taxon>
        <taxon>Mammalia</taxon>
        <taxon>Eutheria</taxon>
        <taxon>Euarchontoglires</taxon>
        <taxon>Scandentia</taxon>
        <taxon>Tupaiidae</taxon>
        <taxon>Tupaia</taxon>
    </lineage>
</organism>
<dbReference type="AlphaFoldDB" id="L9KFP7"/>
<proteinExistence type="predicted"/>
<dbReference type="STRING" id="246437.L9KFP7"/>
<evidence type="ECO:0000256" key="8">
    <source>
        <dbReference type="ARBA" id="ARBA00023242"/>
    </source>
</evidence>
<keyword evidence="4" id="KW-0963">Cytoplasm</keyword>
<feature type="coiled-coil region" evidence="14">
    <location>
        <begin position="119"/>
        <end position="146"/>
    </location>
</feature>
<dbReference type="Proteomes" id="UP000011518">
    <property type="component" value="Unassembled WGS sequence"/>
</dbReference>
<keyword evidence="5" id="KW-0416">Keratin</keyword>
<keyword evidence="18" id="KW-1185">Reference proteome</keyword>
<evidence type="ECO:0000259" key="16">
    <source>
        <dbReference type="PROSITE" id="PS51842"/>
    </source>
</evidence>
<evidence type="ECO:0000256" key="13">
    <source>
        <dbReference type="ARBA" id="ARBA00043133"/>
    </source>
</evidence>
<dbReference type="PRINTS" id="PR01276">
    <property type="entry name" value="TYPE2KERATIN"/>
</dbReference>
<name>L9KFP7_TUPCH</name>
<dbReference type="Gene3D" id="1.20.5.1160">
    <property type="entry name" value="Vasodilator-stimulated phosphoprotein"/>
    <property type="match status" value="1"/>
</dbReference>
<keyword evidence="6" id="KW-0403">Intermediate filament</keyword>
<sequence>MKLVGFLLLMTLSLSLEVQELQAAVIPVNVLGAVPGTAEQNPGDQVAPPAAEDVLEQHGQHIQELHQQLAPQQDTLGQDQLEVELGYRQGLVEDLNNKYRMGSASTEMENEFFLIKKIVDDAYKNNMDLETHLEGLTDEINFLRQVFELKMDKLQSQIPDNSVDNSRTLCMDSIVAQVPTENRKITNHSQAEAEDMFQIKYEELLMLVGKHGDEICTTKTKISKKNWNSSQLQAKIEGFNGQRASLEAAIAHTESHGKLAIKDANTKLAELGTARQRAMQNTARRLHDFQDLLNVKLSLDIEIATYRELLEDEEI</sequence>
<dbReference type="Gene3D" id="1.20.5.500">
    <property type="entry name" value="Single helix bin"/>
    <property type="match status" value="1"/>
</dbReference>
<reference evidence="18" key="2">
    <citation type="journal article" date="2013" name="Nat. Commun.">
        <title>Genome of the Chinese tree shrew.</title>
        <authorList>
            <person name="Fan Y."/>
            <person name="Huang Z.Y."/>
            <person name="Cao C.C."/>
            <person name="Chen C.S."/>
            <person name="Chen Y.X."/>
            <person name="Fan D.D."/>
            <person name="He J."/>
            <person name="Hou H.L."/>
            <person name="Hu L."/>
            <person name="Hu X.T."/>
            <person name="Jiang X.T."/>
            <person name="Lai R."/>
            <person name="Lang Y.S."/>
            <person name="Liang B."/>
            <person name="Liao S.G."/>
            <person name="Mu D."/>
            <person name="Ma Y.Y."/>
            <person name="Niu Y.Y."/>
            <person name="Sun X.Q."/>
            <person name="Xia J.Q."/>
            <person name="Xiao J."/>
            <person name="Xiong Z.Q."/>
            <person name="Xu L."/>
            <person name="Yang L."/>
            <person name="Zhang Y."/>
            <person name="Zhao W."/>
            <person name="Zhao X.D."/>
            <person name="Zheng Y.T."/>
            <person name="Zhou J.M."/>
            <person name="Zhu Y.B."/>
            <person name="Zhang G.J."/>
            <person name="Wang J."/>
            <person name="Yao Y.G."/>
        </authorList>
    </citation>
    <scope>NUCLEOTIDE SEQUENCE [LARGE SCALE GENOMIC DNA]</scope>
</reference>
<evidence type="ECO:0000256" key="10">
    <source>
        <dbReference type="ARBA" id="ARBA00039429"/>
    </source>
</evidence>